<dbReference type="OrthoDB" id="9789527at2"/>
<evidence type="ECO:0000256" key="6">
    <source>
        <dbReference type="ARBA" id="ARBA00023136"/>
    </source>
</evidence>
<evidence type="ECO:0000256" key="1">
    <source>
        <dbReference type="ARBA" id="ARBA00004141"/>
    </source>
</evidence>
<dbReference type="InterPro" id="IPR002528">
    <property type="entry name" value="MATE_fam"/>
</dbReference>
<evidence type="ECO:0000256" key="5">
    <source>
        <dbReference type="ARBA" id="ARBA00022989"/>
    </source>
</evidence>
<feature type="transmembrane region" description="Helical" evidence="7">
    <location>
        <begin position="367"/>
        <end position="390"/>
    </location>
</feature>
<dbReference type="KEGG" id="apb:SAR116_1482"/>
<feature type="transmembrane region" description="Helical" evidence="7">
    <location>
        <begin position="48"/>
        <end position="71"/>
    </location>
</feature>
<feature type="transmembrane region" description="Helical" evidence="7">
    <location>
        <begin position="257"/>
        <end position="276"/>
    </location>
</feature>
<feature type="transmembrane region" description="Helical" evidence="7">
    <location>
        <begin position="196"/>
        <end position="215"/>
    </location>
</feature>
<feature type="transmembrane region" description="Helical" evidence="7">
    <location>
        <begin position="171"/>
        <end position="190"/>
    </location>
</feature>
<reference evidence="8 9" key="1">
    <citation type="journal article" date="2010" name="J. Bacteriol.">
        <title>Complete genome sequence of "Candidatus Puniceispirillum marinum" IMCC1322, a representative of the SAR116 clade in the Alphaproteobacteria.</title>
        <authorList>
            <person name="Oh H.M."/>
            <person name="Kwon K.K."/>
            <person name="Kang I."/>
            <person name="Kang S.G."/>
            <person name="Lee J.H."/>
            <person name="Kim S.J."/>
            <person name="Cho J.C."/>
        </authorList>
    </citation>
    <scope>NUCLEOTIDE SEQUENCE [LARGE SCALE GENOMIC DNA]</scope>
    <source>
        <strain evidence="8 9">IMCC1322</strain>
    </source>
</reference>
<feature type="transmembrane region" description="Helical" evidence="7">
    <location>
        <begin position="327"/>
        <end position="347"/>
    </location>
</feature>
<dbReference type="STRING" id="488538.SAR116_1482"/>
<sequence>MSTNINDPIAQTRWRHIWSLSWPIFLANITVPLVGAVDAAMMGRLDNVAYIGGVGLGALIFNFIYFGFGFLRMGTTGLVAQAHGRNLPDEIVNLLERGLFLALSFGVILILAMPVIKWIAVISFAGSADVEALMVSYLNVRLFAVPAALANTVLIGCLFGRQNMLLCMTHLLIVNVLNLILNIGFVLGLGMDVEGVALASAIAQWTGFIVTFGLMKWQWGRILDGFIKHLFSGLFTGTSRWLQWDAFGDFFRLGRDIFIRTMLLLACEAILLNQAAQLGDLELAACHLMMVIFTMIAFGLDGFAHAAEALVGAAIGRNDRGMLDRAIWRTNSLAVLTAILIALIIWLGRDIIIGLLTQQSDLFALTAAHWIWIVMIAPASCLAFQLDGIFIGATRASEMRNAMIISAILFVVLIWGLRGYGIAGLMSAFTIYLALRGFTLWLYLGRVRKMAGHN</sequence>
<proteinExistence type="inferred from homology"/>
<dbReference type="NCBIfam" id="TIGR00797">
    <property type="entry name" value="matE"/>
    <property type="match status" value="1"/>
</dbReference>
<dbReference type="HOGENOM" id="CLU_012893_16_0_5"/>
<dbReference type="Pfam" id="PF01554">
    <property type="entry name" value="MatE"/>
    <property type="match status" value="2"/>
</dbReference>
<evidence type="ECO:0000256" key="4">
    <source>
        <dbReference type="ARBA" id="ARBA00022692"/>
    </source>
</evidence>
<protein>
    <submittedName>
        <fullName evidence="8">DNA-damage-inducible protein F</fullName>
    </submittedName>
</protein>
<keyword evidence="6 7" id="KW-0472">Membrane</keyword>
<feature type="transmembrane region" description="Helical" evidence="7">
    <location>
        <begin position="99"/>
        <end position="120"/>
    </location>
</feature>
<dbReference type="Proteomes" id="UP000007460">
    <property type="component" value="Chromosome"/>
</dbReference>
<evidence type="ECO:0000256" key="2">
    <source>
        <dbReference type="ARBA" id="ARBA00010199"/>
    </source>
</evidence>
<keyword evidence="4 7" id="KW-0812">Transmembrane</keyword>
<feature type="transmembrane region" description="Helical" evidence="7">
    <location>
        <begin position="288"/>
        <end position="315"/>
    </location>
</feature>
<dbReference type="GO" id="GO:0005886">
    <property type="term" value="C:plasma membrane"/>
    <property type="evidence" value="ECO:0007669"/>
    <property type="project" value="TreeGrafter"/>
</dbReference>
<feature type="transmembrane region" description="Helical" evidence="7">
    <location>
        <begin position="426"/>
        <end position="444"/>
    </location>
</feature>
<dbReference type="InterPro" id="IPR044644">
    <property type="entry name" value="DinF-like"/>
</dbReference>
<dbReference type="PANTHER" id="PTHR43298:SF2">
    <property type="entry name" value="FMN_FAD EXPORTER YEEO-RELATED"/>
    <property type="match status" value="1"/>
</dbReference>
<evidence type="ECO:0000256" key="7">
    <source>
        <dbReference type="SAM" id="Phobius"/>
    </source>
</evidence>
<comment type="subcellular location">
    <subcellularLocation>
        <location evidence="1">Membrane</location>
        <topology evidence="1">Multi-pass membrane protein</topology>
    </subcellularLocation>
</comment>
<evidence type="ECO:0000313" key="8">
    <source>
        <dbReference type="EMBL" id="ADE39725.1"/>
    </source>
</evidence>
<gene>
    <name evidence="8" type="ordered locus">SAR116_1482</name>
</gene>
<dbReference type="EMBL" id="CP001751">
    <property type="protein sequence ID" value="ADE39725.1"/>
    <property type="molecule type" value="Genomic_DNA"/>
</dbReference>
<dbReference type="CDD" id="cd13136">
    <property type="entry name" value="MATE_DinF_like"/>
    <property type="match status" value="1"/>
</dbReference>
<name>D5BTX8_PUNMI</name>
<feature type="transmembrane region" description="Helical" evidence="7">
    <location>
        <begin position="20"/>
        <end position="42"/>
    </location>
</feature>
<organism evidence="8 9">
    <name type="scientific">Puniceispirillum marinum (strain IMCC1322)</name>
    <dbReference type="NCBI Taxonomy" id="488538"/>
    <lineage>
        <taxon>Bacteria</taxon>
        <taxon>Pseudomonadati</taxon>
        <taxon>Pseudomonadota</taxon>
        <taxon>Alphaproteobacteria</taxon>
        <taxon>Candidatus Puniceispirillales</taxon>
        <taxon>Candidatus Puniceispirillaceae</taxon>
        <taxon>Candidatus Puniceispirillum</taxon>
    </lineage>
</organism>
<dbReference type="InterPro" id="IPR050222">
    <property type="entry name" value="MATE_MdtK"/>
</dbReference>
<dbReference type="PANTHER" id="PTHR43298">
    <property type="entry name" value="MULTIDRUG RESISTANCE PROTEIN NORM-RELATED"/>
    <property type="match status" value="1"/>
</dbReference>
<dbReference type="eggNOG" id="COG0534">
    <property type="taxonomic scope" value="Bacteria"/>
</dbReference>
<dbReference type="GO" id="GO:0042910">
    <property type="term" value="F:xenobiotic transmembrane transporter activity"/>
    <property type="evidence" value="ECO:0007669"/>
    <property type="project" value="InterPro"/>
</dbReference>
<keyword evidence="3" id="KW-0813">Transport</keyword>
<dbReference type="AlphaFoldDB" id="D5BTX8"/>
<dbReference type="GO" id="GO:0015297">
    <property type="term" value="F:antiporter activity"/>
    <property type="evidence" value="ECO:0007669"/>
    <property type="project" value="InterPro"/>
</dbReference>
<evidence type="ECO:0000256" key="3">
    <source>
        <dbReference type="ARBA" id="ARBA00022448"/>
    </source>
</evidence>
<feature type="transmembrane region" description="Helical" evidence="7">
    <location>
        <begin position="140"/>
        <end position="159"/>
    </location>
</feature>
<keyword evidence="9" id="KW-1185">Reference proteome</keyword>
<evidence type="ECO:0000313" key="9">
    <source>
        <dbReference type="Proteomes" id="UP000007460"/>
    </source>
</evidence>
<dbReference type="RefSeq" id="WP_013046352.1">
    <property type="nucleotide sequence ID" value="NC_014010.1"/>
</dbReference>
<keyword evidence="5 7" id="KW-1133">Transmembrane helix</keyword>
<accession>D5BTX8</accession>
<feature type="transmembrane region" description="Helical" evidence="7">
    <location>
        <begin position="402"/>
        <end position="420"/>
    </location>
</feature>
<comment type="similarity">
    <text evidence="2">Belongs to the multi antimicrobial extrusion (MATE) (TC 2.A.66.1) family.</text>
</comment>